<name>A0A0K1RCN9_9CORY</name>
<dbReference type="Proteomes" id="UP000060016">
    <property type="component" value="Chromosome"/>
</dbReference>
<dbReference type="KEGG" id="crie:AK829_07125"/>
<evidence type="ECO:0000256" key="8">
    <source>
        <dbReference type="PIRSR" id="PIRSR001480-2"/>
    </source>
</evidence>
<feature type="domain" description="Phosphomannose isomerase type I C-terminal" evidence="10">
    <location>
        <begin position="321"/>
        <end position="354"/>
    </location>
</feature>
<dbReference type="Gene3D" id="1.10.441.10">
    <property type="entry name" value="Phosphomannose Isomerase, domain 2"/>
    <property type="match status" value="1"/>
</dbReference>
<feature type="binding site" evidence="8">
    <location>
        <position position="261"/>
    </location>
    <ligand>
        <name>Zn(2+)</name>
        <dbReference type="ChEBI" id="CHEBI:29105"/>
    </ligand>
</feature>
<evidence type="ECO:0000256" key="5">
    <source>
        <dbReference type="ARBA" id="ARBA00022833"/>
    </source>
</evidence>
<comment type="cofactor">
    <cofactor evidence="8">
        <name>Zn(2+)</name>
        <dbReference type="ChEBI" id="CHEBI:29105"/>
    </cofactor>
    <text evidence="8">Binds 1 zinc ion per subunit.</text>
</comment>
<evidence type="ECO:0000256" key="3">
    <source>
        <dbReference type="ARBA" id="ARBA00011956"/>
    </source>
</evidence>
<dbReference type="GO" id="GO:0008270">
    <property type="term" value="F:zinc ion binding"/>
    <property type="evidence" value="ECO:0007669"/>
    <property type="project" value="InterPro"/>
</dbReference>
<feature type="binding site" evidence="8">
    <location>
        <position position="95"/>
    </location>
    <ligand>
        <name>Zn(2+)</name>
        <dbReference type="ChEBI" id="CHEBI:29105"/>
    </ligand>
</feature>
<comment type="similarity">
    <text evidence="2 9">Belongs to the mannose-6-phosphate isomerase type 1 family.</text>
</comment>
<dbReference type="GO" id="GO:0009298">
    <property type="term" value="P:GDP-mannose biosynthetic process"/>
    <property type="evidence" value="ECO:0007669"/>
    <property type="project" value="InterPro"/>
</dbReference>
<dbReference type="NCBIfam" id="TIGR00218">
    <property type="entry name" value="manA"/>
    <property type="match status" value="1"/>
</dbReference>
<keyword evidence="13" id="KW-1185">Reference proteome</keyword>
<dbReference type="PATRIC" id="fig|156976.3.peg.1421"/>
<evidence type="ECO:0000256" key="7">
    <source>
        <dbReference type="PIRSR" id="PIRSR001480-1"/>
    </source>
</evidence>
<feature type="binding site" evidence="8">
    <location>
        <position position="130"/>
    </location>
    <ligand>
        <name>Zn(2+)</name>
        <dbReference type="ChEBI" id="CHEBI:29105"/>
    </ligand>
</feature>
<dbReference type="RefSeq" id="WP_052205235.1">
    <property type="nucleotide sequence ID" value="NZ_CP012342.1"/>
</dbReference>
<dbReference type="InterPro" id="IPR046457">
    <property type="entry name" value="PMI_typeI_cat"/>
</dbReference>
<organism evidence="12 13">
    <name type="scientific">Corynebacterium riegelii</name>
    <dbReference type="NCBI Taxonomy" id="156976"/>
    <lineage>
        <taxon>Bacteria</taxon>
        <taxon>Bacillati</taxon>
        <taxon>Actinomycetota</taxon>
        <taxon>Actinomycetes</taxon>
        <taxon>Mycobacteriales</taxon>
        <taxon>Corynebacteriaceae</taxon>
        <taxon>Corynebacterium</taxon>
    </lineage>
</organism>
<dbReference type="EMBL" id="CP012342">
    <property type="protein sequence ID" value="AKV58971.1"/>
    <property type="molecule type" value="Genomic_DNA"/>
</dbReference>
<dbReference type="PIRSF" id="PIRSF001480">
    <property type="entry name" value="Mannose-6-phosphate_isomerase"/>
    <property type="match status" value="1"/>
</dbReference>
<evidence type="ECO:0000256" key="6">
    <source>
        <dbReference type="ARBA" id="ARBA00023235"/>
    </source>
</evidence>
<dbReference type="Pfam" id="PF20511">
    <property type="entry name" value="PMI_typeI_cat"/>
    <property type="match status" value="1"/>
</dbReference>
<feature type="domain" description="Phosphomannose isomerase type I catalytic" evidence="11">
    <location>
        <begin position="2"/>
        <end position="147"/>
    </location>
</feature>
<dbReference type="Gene3D" id="2.60.120.10">
    <property type="entry name" value="Jelly Rolls"/>
    <property type="match status" value="2"/>
</dbReference>
<dbReference type="STRING" id="156976.AK829_07125"/>
<dbReference type="InterPro" id="IPR046456">
    <property type="entry name" value="PMI_typeI_C"/>
</dbReference>
<dbReference type="GO" id="GO:0005829">
    <property type="term" value="C:cytosol"/>
    <property type="evidence" value="ECO:0007669"/>
    <property type="project" value="TreeGrafter"/>
</dbReference>
<feature type="active site" evidence="7">
    <location>
        <position position="280"/>
    </location>
</feature>
<dbReference type="InterPro" id="IPR016305">
    <property type="entry name" value="Mannose-6-P_Isomerase"/>
</dbReference>
<dbReference type="AlphaFoldDB" id="A0A0K1RCN9"/>
<comment type="catalytic activity">
    <reaction evidence="1">
        <text>D-mannose 6-phosphate = D-fructose 6-phosphate</text>
        <dbReference type="Rhea" id="RHEA:12356"/>
        <dbReference type="ChEBI" id="CHEBI:58735"/>
        <dbReference type="ChEBI" id="CHEBI:61527"/>
        <dbReference type="EC" id="5.3.1.8"/>
    </reaction>
</comment>
<dbReference type="SUPFAM" id="SSF51182">
    <property type="entry name" value="RmlC-like cupins"/>
    <property type="match status" value="1"/>
</dbReference>
<keyword evidence="6 12" id="KW-0413">Isomerase</keyword>
<dbReference type="PANTHER" id="PTHR10309:SF0">
    <property type="entry name" value="MANNOSE-6-PHOSPHATE ISOMERASE"/>
    <property type="match status" value="1"/>
</dbReference>
<dbReference type="CDD" id="cd07011">
    <property type="entry name" value="cupin_PMI_type_I_N"/>
    <property type="match status" value="1"/>
</dbReference>
<accession>A0A0K1RCN9</accession>
<evidence type="ECO:0000313" key="12">
    <source>
        <dbReference type="EMBL" id="AKV58971.1"/>
    </source>
</evidence>
<dbReference type="PRINTS" id="PR00714">
    <property type="entry name" value="MAN6PISMRASE"/>
</dbReference>
<proteinExistence type="inferred from homology"/>
<gene>
    <name evidence="12" type="ORF">AK829_07125</name>
</gene>
<evidence type="ECO:0000313" key="13">
    <source>
        <dbReference type="Proteomes" id="UP000060016"/>
    </source>
</evidence>
<reference evidence="12 13" key="1">
    <citation type="submission" date="2015-08" db="EMBL/GenBank/DDBJ databases">
        <authorList>
            <person name="Babu N.S."/>
            <person name="Beckwith C.J."/>
            <person name="Beseler K.G."/>
            <person name="Brison A."/>
            <person name="Carone J.V."/>
            <person name="Caskin T.P."/>
            <person name="Diamond M."/>
            <person name="Durham M.E."/>
            <person name="Foxe J.M."/>
            <person name="Go M."/>
            <person name="Henderson B.A."/>
            <person name="Jones I.B."/>
            <person name="McGettigan J.A."/>
            <person name="Micheletti S.J."/>
            <person name="Nasrallah M.E."/>
            <person name="Ortiz D."/>
            <person name="Piller C.R."/>
            <person name="Privatt S.R."/>
            <person name="Schneider S.L."/>
            <person name="Sharp S."/>
            <person name="Smith T.C."/>
            <person name="Stanton J.D."/>
            <person name="Ullery H.E."/>
            <person name="Wilson R.J."/>
            <person name="Serrano M.G."/>
            <person name="Buck G."/>
            <person name="Lee V."/>
            <person name="Wang Y."/>
            <person name="Carvalho R."/>
            <person name="Voegtly L."/>
            <person name="Shi R."/>
            <person name="Duckworth R."/>
            <person name="Johnson A."/>
            <person name="Loviza R."/>
            <person name="Walstead R."/>
            <person name="Shah Z."/>
            <person name="Kiflezghi M."/>
            <person name="Wade K."/>
            <person name="Ball S.L."/>
            <person name="Bradley K.W."/>
            <person name="Asai D.J."/>
            <person name="Bowman C.A."/>
            <person name="Russell D.A."/>
            <person name="Pope W.H."/>
            <person name="Jacobs-Sera D."/>
            <person name="Hendrix R.W."/>
            <person name="Hatfull G.F."/>
        </authorList>
    </citation>
    <scope>NUCLEOTIDE SEQUENCE [LARGE SCALE GENOMIC DNA]</scope>
    <source>
        <strain evidence="12 13">PUDD_83A45</strain>
    </source>
</reference>
<keyword evidence="5 8" id="KW-0862">Zinc</keyword>
<dbReference type="InterPro" id="IPR001250">
    <property type="entry name" value="Man6P_Isoase-1"/>
</dbReference>
<evidence type="ECO:0000259" key="11">
    <source>
        <dbReference type="Pfam" id="PF20511"/>
    </source>
</evidence>
<evidence type="ECO:0000256" key="1">
    <source>
        <dbReference type="ARBA" id="ARBA00000757"/>
    </source>
</evidence>
<dbReference type="EC" id="5.3.1.8" evidence="3"/>
<protein>
    <recommendedName>
        <fullName evidence="3">mannose-6-phosphate isomerase</fullName>
        <ecNumber evidence="3">5.3.1.8</ecNumber>
    </recommendedName>
</protein>
<dbReference type="InterPro" id="IPR011051">
    <property type="entry name" value="RmlC_Cupin_sf"/>
</dbReference>
<dbReference type="GO" id="GO:0004476">
    <property type="term" value="F:mannose-6-phosphate isomerase activity"/>
    <property type="evidence" value="ECO:0007669"/>
    <property type="project" value="UniProtKB-EC"/>
</dbReference>
<evidence type="ECO:0000256" key="4">
    <source>
        <dbReference type="ARBA" id="ARBA00022723"/>
    </source>
</evidence>
<evidence type="ECO:0000256" key="2">
    <source>
        <dbReference type="ARBA" id="ARBA00010772"/>
    </source>
</evidence>
<evidence type="ECO:0000259" key="10">
    <source>
        <dbReference type="Pfam" id="PF01238"/>
    </source>
</evidence>
<evidence type="ECO:0000256" key="9">
    <source>
        <dbReference type="RuleBase" id="RU004189"/>
    </source>
</evidence>
<dbReference type="PANTHER" id="PTHR10309">
    <property type="entry name" value="MANNOSE-6-PHOSPHATE ISOMERASE"/>
    <property type="match status" value="1"/>
</dbReference>
<dbReference type="Pfam" id="PF01238">
    <property type="entry name" value="PMI_typeI_C"/>
    <property type="match status" value="1"/>
</dbReference>
<dbReference type="GO" id="GO:0005975">
    <property type="term" value="P:carbohydrate metabolic process"/>
    <property type="evidence" value="ECO:0007669"/>
    <property type="project" value="InterPro"/>
</dbReference>
<sequence length="394" mass="41831">MHNLEAALRTYPWGSRTLLAQLRGTTSPAPTPEAELWFGAHPAAPSSINGEPLDKVISADPSAALGQRVEKAFDGQLPFLVKLLAAGEPLSIQAHPSRDQAAAGFARENALGLALDDPRRNYKDANPKPEIIVALTPFRALAGFRPVSQTRELFEALSGPGGGLDRYSAMLVDAEPTESVRAVFTTLISLPGPLRKSLLADVIAAAEHIGDAPEWIRDAAETFLALAKRYPSDVGPLVALMLNLTTLHPGEALYLAAGQPHAYLSGLGVEVMANSDNVLRGGLTSKHVDVPELVRVLDFTPRGHLRVPVRESDGVVEYELPVDEFEVSKHTLAKGEELSLLIDGPAILLITSGHISSGDCVVGPGQGAWIPASEAPVSVIAQDDDGAEVFFVRA</sequence>
<feature type="binding site" evidence="8">
    <location>
        <position position="93"/>
    </location>
    <ligand>
        <name>Zn(2+)</name>
        <dbReference type="ChEBI" id="CHEBI:29105"/>
    </ligand>
</feature>
<keyword evidence="4 8" id="KW-0479">Metal-binding</keyword>
<dbReference type="InterPro" id="IPR014710">
    <property type="entry name" value="RmlC-like_jellyroll"/>
</dbReference>